<accession>A0A8H6Y7T1</accession>
<evidence type="ECO:0000256" key="7">
    <source>
        <dbReference type="ARBA" id="ARBA00023002"/>
    </source>
</evidence>
<keyword evidence="8" id="KW-0408">Iron</keyword>
<keyword evidence="6 12" id="KW-0223">Dioxygenase</keyword>
<keyword evidence="9" id="KW-0486">Methionine biosynthesis</keyword>
<evidence type="ECO:0000256" key="4">
    <source>
        <dbReference type="ARBA" id="ARBA00022605"/>
    </source>
</evidence>
<keyword evidence="3" id="KW-0533">Nickel</keyword>
<dbReference type="PANTHER" id="PTHR23418">
    <property type="entry name" value="ACIREDUCTONE DIOXYGENASE"/>
    <property type="match status" value="1"/>
</dbReference>
<name>A0A8H6Y7T1_9AGAR</name>
<sequence>MHTTSTTSPPTSAERLPHTTDPLRPVSAETLAKLGVLSWIVPVDGHEGGVDEGDEAFEVNRVAKERGYKARDVINVSREGMGSVYEEKIRGCRPRTLFVPLASPPLLELITGIHNSVALMLNTSCTKIPTDAWIRVAVAPGDLLVLPSGIYHRFTLDTKDQIRVLRLFKVRSYPRFRSAFRASPPPLRGPTQRGAGTDACTFVGAARRIPLLALHSMPPPPLPPIPYIALLRLTSFIPLHCAFAFCFVASLRSPCLPCRSLLRPTLDPAPPFAPLLLSNTT</sequence>
<feature type="compositionally biased region" description="Low complexity" evidence="11">
    <location>
        <begin position="1"/>
        <end position="12"/>
    </location>
</feature>
<evidence type="ECO:0000313" key="13">
    <source>
        <dbReference type="Proteomes" id="UP000623467"/>
    </source>
</evidence>
<evidence type="ECO:0000256" key="9">
    <source>
        <dbReference type="ARBA" id="ARBA00023167"/>
    </source>
</evidence>
<protein>
    <recommendedName>
        <fullName evidence="10">acireductone dioxygenase (Fe(2+)-requiring)</fullName>
        <ecNumber evidence="10">1.13.11.54</ecNumber>
    </recommendedName>
</protein>
<keyword evidence="7" id="KW-0560">Oxidoreductase</keyword>
<dbReference type="EC" id="1.13.11.54" evidence="10"/>
<dbReference type="GO" id="GO:0010309">
    <property type="term" value="F:acireductone dioxygenase [iron(II)-requiring] activity"/>
    <property type="evidence" value="ECO:0007669"/>
    <property type="project" value="UniProtKB-EC"/>
</dbReference>
<evidence type="ECO:0000256" key="3">
    <source>
        <dbReference type="ARBA" id="ARBA00022596"/>
    </source>
</evidence>
<dbReference type="InterPro" id="IPR014710">
    <property type="entry name" value="RmlC-like_jellyroll"/>
</dbReference>
<dbReference type="Pfam" id="PF03079">
    <property type="entry name" value="ARD"/>
    <property type="match status" value="1"/>
</dbReference>
<keyword evidence="5" id="KW-0479">Metal-binding</keyword>
<dbReference type="GO" id="GO:0009086">
    <property type="term" value="P:methionine biosynthetic process"/>
    <property type="evidence" value="ECO:0007669"/>
    <property type="project" value="UniProtKB-KW"/>
</dbReference>
<dbReference type="SUPFAM" id="SSF51182">
    <property type="entry name" value="RmlC-like cupins"/>
    <property type="match status" value="2"/>
</dbReference>
<comment type="caution">
    <text evidence="12">The sequence shown here is derived from an EMBL/GenBank/DDBJ whole genome shotgun (WGS) entry which is preliminary data.</text>
</comment>
<dbReference type="GO" id="GO:0046872">
    <property type="term" value="F:metal ion binding"/>
    <property type="evidence" value="ECO:0007669"/>
    <property type="project" value="UniProtKB-KW"/>
</dbReference>
<keyword evidence="13" id="KW-1185">Reference proteome</keyword>
<dbReference type="Proteomes" id="UP000623467">
    <property type="component" value="Unassembled WGS sequence"/>
</dbReference>
<dbReference type="Gene3D" id="2.60.120.10">
    <property type="entry name" value="Jelly Rolls"/>
    <property type="match status" value="2"/>
</dbReference>
<evidence type="ECO:0000256" key="1">
    <source>
        <dbReference type="ARBA" id="ARBA00000428"/>
    </source>
</evidence>
<evidence type="ECO:0000256" key="8">
    <source>
        <dbReference type="ARBA" id="ARBA00023004"/>
    </source>
</evidence>
<gene>
    <name evidence="12" type="ORF">MSAN_01531000</name>
</gene>
<evidence type="ECO:0000256" key="2">
    <source>
        <dbReference type="ARBA" id="ARBA00001954"/>
    </source>
</evidence>
<organism evidence="12 13">
    <name type="scientific">Mycena sanguinolenta</name>
    <dbReference type="NCBI Taxonomy" id="230812"/>
    <lineage>
        <taxon>Eukaryota</taxon>
        <taxon>Fungi</taxon>
        <taxon>Dikarya</taxon>
        <taxon>Basidiomycota</taxon>
        <taxon>Agaricomycotina</taxon>
        <taxon>Agaricomycetes</taxon>
        <taxon>Agaricomycetidae</taxon>
        <taxon>Agaricales</taxon>
        <taxon>Marasmiineae</taxon>
        <taxon>Mycenaceae</taxon>
        <taxon>Mycena</taxon>
    </lineage>
</organism>
<dbReference type="CDD" id="cd02232">
    <property type="entry name" value="cupin_ARD"/>
    <property type="match status" value="1"/>
</dbReference>
<comment type="catalytic activity">
    <reaction evidence="1">
        <text>1,2-dihydroxy-5-(methylsulfanyl)pent-1-en-3-one + O2 = 4-methylsulfanyl-2-oxobutanoate + formate + 2 H(+)</text>
        <dbReference type="Rhea" id="RHEA:24504"/>
        <dbReference type="ChEBI" id="CHEBI:15378"/>
        <dbReference type="ChEBI" id="CHEBI:15379"/>
        <dbReference type="ChEBI" id="CHEBI:15740"/>
        <dbReference type="ChEBI" id="CHEBI:16723"/>
        <dbReference type="ChEBI" id="CHEBI:49252"/>
        <dbReference type="EC" id="1.13.11.54"/>
    </reaction>
</comment>
<evidence type="ECO:0000256" key="10">
    <source>
        <dbReference type="ARBA" id="ARBA00039005"/>
    </source>
</evidence>
<dbReference type="InterPro" id="IPR011051">
    <property type="entry name" value="RmlC_Cupin_sf"/>
</dbReference>
<feature type="region of interest" description="Disordered" evidence="11">
    <location>
        <begin position="1"/>
        <end position="23"/>
    </location>
</feature>
<evidence type="ECO:0000256" key="11">
    <source>
        <dbReference type="SAM" id="MobiDB-lite"/>
    </source>
</evidence>
<proteinExistence type="predicted"/>
<evidence type="ECO:0000256" key="5">
    <source>
        <dbReference type="ARBA" id="ARBA00022723"/>
    </source>
</evidence>
<dbReference type="InterPro" id="IPR004313">
    <property type="entry name" value="ARD"/>
</dbReference>
<evidence type="ECO:0000256" key="6">
    <source>
        <dbReference type="ARBA" id="ARBA00022964"/>
    </source>
</evidence>
<reference evidence="12" key="1">
    <citation type="submission" date="2020-05" db="EMBL/GenBank/DDBJ databases">
        <title>Mycena genomes resolve the evolution of fungal bioluminescence.</title>
        <authorList>
            <person name="Tsai I.J."/>
        </authorList>
    </citation>
    <scope>NUCLEOTIDE SEQUENCE</scope>
    <source>
        <strain evidence="12">160909Yilan</strain>
    </source>
</reference>
<dbReference type="OrthoDB" id="1867259at2759"/>
<comment type="cofactor">
    <cofactor evidence="2">
        <name>Fe(2+)</name>
        <dbReference type="ChEBI" id="CHEBI:29033"/>
    </cofactor>
</comment>
<keyword evidence="4" id="KW-0028">Amino-acid biosynthesis</keyword>
<dbReference type="PANTHER" id="PTHR23418:SF0">
    <property type="entry name" value="ACIREDUCTONE DIOXYGENASE"/>
    <property type="match status" value="1"/>
</dbReference>
<evidence type="ECO:0000313" key="12">
    <source>
        <dbReference type="EMBL" id="KAF7353419.1"/>
    </source>
</evidence>
<dbReference type="EMBL" id="JACAZH010000012">
    <property type="protein sequence ID" value="KAF7353419.1"/>
    <property type="molecule type" value="Genomic_DNA"/>
</dbReference>
<dbReference type="AlphaFoldDB" id="A0A8H6Y7T1"/>